<comment type="caution">
    <text evidence="3">The sequence shown here is derived from an EMBL/GenBank/DDBJ whole genome shotgun (WGS) entry which is preliminary data.</text>
</comment>
<dbReference type="InterPro" id="IPR036465">
    <property type="entry name" value="vWFA_dom_sf"/>
</dbReference>
<dbReference type="PATRIC" id="fig|502682.8.peg.2370"/>
<dbReference type="STRING" id="502682.BMF35_a1317"/>
<dbReference type="Gene3D" id="3.40.50.410">
    <property type="entry name" value="von Willebrand factor, type A domain"/>
    <property type="match status" value="1"/>
</dbReference>
<dbReference type="PROSITE" id="PS50234">
    <property type="entry name" value="VWFA"/>
    <property type="match status" value="1"/>
</dbReference>
<feature type="signal peptide" evidence="1">
    <location>
        <begin position="1"/>
        <end position="17"/>
    </location>
</feature>
<evidence type="ECO:0000259" key="2">
    <source>
        <dbReference type="PROSITE" id="PS50234"/>
    </source>
</evidence>
<proteinExistence type="predicted"/>
<keyword evidence="1" id="KW-0732">Signal</keyword>
<dbReference type="InterPro" id="IPR022156">
    <property type="entry name" value="Uncharacterised_YfbK_N"/>
</dbReference>
<feature type="chain" id="PRO_5002580970" description="VWFA domain-containing protein" evidence="1">
    <location>
        <begin position="18"/>
        <end position="530"/>
    </location>
</feature>
<evidence type="ECO:0000313" key="3">
    <source>
        <dbReference type="EMBL" id="KLE32309.1"/>
    </source>
</evidence>
<dbReference type="Pfam" id="PF12450">
    <property type="entry name" value="vWF_A"/>
    <property type="match status" value="1"/>
</dbReference>
<sequence>MGSVCAATMLAALSACASEEGTSGAAVEYASEDMEAGADYVLAEEAVTDLSIAPYEPALLPQFENRERYDGEEVSPVRLVAAEPVSTFSVDVDTGAYANVRRMLNEGTLPPQAAVRTEEMINYFRYDYPAPESRSQPFSVTTDMAITPWNPDTRLLRIGLRGYDLPRAERPPANLVFLMDVSGSMDDPDKLPLVKTALGQLAGELGARDRVSIVVYAGAAGVVLEPTNSERAIRRALRSLSAGGSTAGGEGIQLAYDMAREHFIEGGVNRVILATDGDFNVGISDRDALVDMVERERDSGITLTTLGFGTGNYNEALMEQIADHGNGNYAYIDSAMEARKVLSDEMQSTLFTIAQDVKIQVEFNPDHISQYRLIGYENRALREEDFANDSVDAGDIGAGHQVSALYEVVPAGEQGWLQPRRYDANNAPARASGTGNEAAFVQLRYKLPGQDRSRLIQRPVSTRMLAQARPARGDMAFAASVAAYGQLLRGDTLLRDFDYDDAAELAGRQRGYWREEFLQLVAMAEGMQRR</sequence>
<organism evidence="3 4">
    <name type="scientific">Aurantiacibacter gangjinensis</name>
    <dbReference type="NCBI Taxonomy" id="502682"/>
    <lineage>
        <taxon>Bacteria</taxon>
        <taxon>Pseudomonadati</taxon>
        <taxon>Pseudomonadota</taxon>
        <taxon>Alphaproteobacteria</taxon>
        <taxon>Sphingomonadales</taxon>
        <taxon>Erythrobacteraceae</taxon>
        <taxon>Aurantiacibacter</taxon>
    </lineage>
</organism>
<evidence type="ECO:0000256" key="1">
    <source>
        <dbReference type="SAM" id="SignalP"/>
    </source>
</evidence>
<dbReference type="SUPFAM" id="SSF53300">
    <property type="entry name" value="vWA-like"/>
    <property type="match status" value="1"/>
</dbReference>
<reference evidence="3 4" key="1">
    <citation type="submission" date="2015-04" db="EMBL/GenBank/DDBJ databases">
        <title>The draft genome sequence of Erythrobacr gangjinensis K7-2.</title>
        <authorList>
            <person name="Zhuang L."/>
            <person name="Liu Y."/>
            <person name="Shao Z."/>
        </authorList>
    </citation>
    <scope>NUCLEOTIDE SEQUENCE [LARGE SCALE GENOMIC DNA]</scope>
    <source>
        <strain evidence="3 4">K7-2</strain>
    </source>
</reference>
<accession>A0A0G9MNZ3</accession>
<dbReference type="PANTHER" id="PTHR10579:SF43">
    <property type="entry name" value="ZINC FINGER (C3HC4-TYPE RING FINGER) FAMILY PROTEIN"/>
    <property type="match status" value="1"/>
</dbReference>
<dbReference type="EMBL" id="LBHC01000002">
    <property type="protein sequence ID" value="KLE32309.1"/>
    <property type="molecule type" value="Genomic_DNA"/>
</dbReference>
<dbReference type="Pfam" id="PF12034">
    <property type="entry name" value="YfbK_C"/>
    <property type="match status" value="1"/>
</dbReference>
<evidence type="ECO:0000313" key="4">
    <source>
        <dbReference type="Proteomes" id="UP000053070"/>
    </source>
</evidence>
<gene>
    <name evidence="3" type="ORF">AAW01_11615</name>
</gene>
<feature type="domain" description="VWFA" evidence="2">
    <location>
        <begin position="174"/>
        <end position="350"/>
    </location>
</feature>
<dbReference type="SMART" id="SM00327">
    <property type="entry name" value="VWA"/>
    <property type="match status" value="1"/>
</dbReference>
<dbReference type="InterPro" id="IPR021908">
    <property type="entry name" value="YfbK_C"/>
</dbReference>
<dbReference type="PANTHER" id="PTHR10579">
    <property type="entry name" value="CALCIUM-ACTIVATED CHLORIDE CHANNEL REGULATOR"/>
    <property type="match status" value="1"/>
</dbReference>
<dbReference type="InterPro" id="IPR002035">
    <property type="entry name" value="VWF_A"/>
</dbReference>
<keyword evidence="4" id="KW-1185">Reference proteome</keyword>
<dbReference type="CDD" id="cd01465">
    <property type="entry name" value="vWA_subgroup"/>
    <property type="match status" value="1"/>
</dbReference>
<protein>
    <recommendedName>
        <fullName evidence="2">VWFA domain-containing protein</fullName>
    </recommendedName>
</protein>
<dbReference type="Pfam" id="PF00092">
    <property type="entry name" value="VWA"/>
    <property type="match status" value="1"/>
</dbReference>
<dbReference type="InterPro" id="IPR051266">
    <property type="entry name" value="CLCR"/>
</dbReference>
<name>A0A0G9MNZ3_9SPHN</name>
<dbReference type="AlphaFoldDB" id="A0A0G9MNZ3"/>
<dbReference type="Proteomes" id="UP000053070">
    <property type="component" value="Unassembled WGS sequence"/>
</dbReference>